<sequence>MWGTWEIAQGRPPTMAGGGHYLYGGHRPSRRPPRRLHRLSPPSSSLPTPSPAPLPSQVHAAIKPPPRHITHQQHVPHVTPPLPHITPDAPARRPDPRPRPY</sequence>
<gene>
    <name evidence="2" type="ORF">C8F04DRAFT_1265722</name>
</gene>
<proteinExistence type="predicted"/>
<accession>A0AAD6WXE4</accession>
<name>A0AAD6WXE4_9AGAR</name>
<keyword evidence="3" id="KW-1185">Reference proteome</keyword>
<reference evidence="2" key="1">
    <citation type="submission" date="2023-03" db="EMBL/GenBank/DDBJ databases">
        <title>Massive genome expansion in bonnet fungi (Mycena s.s.) driven by repeated elements and novel gene families across ecological guilds.</title>
        <authorList>
            <consortium name="Lawrence Berkeley National Laboratory"/>
            <person name="Harder C.B."/>
            <person name="Miyauchi S."/>
            <person name="Viragh M."/>
            <person name="Kuo A."/>
            <person name="Thoen E."/>
            <person name="Andreopoulos B."/>
            <person name="Lu D."/>
            <person name="Skrede I."/>
            <person name="Drula E."/>
            <person name="Henrissat B."/>
            <person name="Morin E."/>
            <person name="Kohler A."/>
            <person name="Barry K."/>
            <person name="LaButti K."/>
            <person name="Morin E."/>
            <person name="Salamov A."/>
            <person name="Lipzen A."/>
            <person name="Mereny Z."/>
            <person name="Hegedus B."/>
            <person name="Baldrian P."/>
            <person name="Stursova M."/>
            <person name="Weitz H."/>
            <person name="Taylor A."/>
            <person name="Grigoriev I.V."/>
            <person name="Nagy L.G."/>
            <person name="Martin F."/>
            <person name="Kauserud H."/>
        </authorList>
    </citation>
    <scope>NUCLEOTIDE SEQUENCE</scope>
    <source>
        <strain evidence="2">CBHHK200</strain>
    </source>
</reference>
<dbReference type="Proteomes" id="UP001218188">
    <property type="component" value="Unassembled WGS sequence"/>
</dbReference>
<protein>
    <submittedName>
        <fullName evidence="2">Uncharacterized protein</fullName>
    </submittedName>
</protein>
<evidence type="ECO:0000313" key="3">
    <source>
        <dbReference type="Proteomes" id="UP001218188"/>
    </source>
</evidence>
<dbReference type="EMBL" id="JARJCM010000109">
    <property type="protein sequence ID" value="KAJ7028762.1"/>
    <property type="molecule type" value="Genomic_DNA"/>
</dbReference>
<dbReference type="AlphaFoldDB" id="A0AAD6WXE4"/>
<evidence type="ECO:0000256" key="1">
    <source>
        <dbReference type="SAM" id="MobiDB-lite"/>
    </source>
</evidence>
<feature type="region of interest" description="Disordered" evidence="1">
    <location>
        <begin position="1"/>
        <end position="101"/>
    </location>
</feature>
<feature type="compositionally biased region" description="Basic residues" evidence="1">
    <location>
        <begin position="27"/>
        <end position="38"/>
    </location>
</feature>
<comment type="caution">
    <text evidence="2">The sequence shown here is derived from an EMBL/GenBank/DDBJ whole genome shotgun (WGS) entry which is preliminary data.</text>
</comment>
<feature type="compositionally biased region" description="Basic and acidic residues" evidence="1">
    <location>
        <begin position="90"/>
        <end position="101"/>
    </location>
</feature>
<evidence type="ECO:0000313" key="2">
    <source>
        <dbReference type="EMBL" id="KAJ7028762.1"/>
    </source>
</evidence>
<organism evidence="2 3">
    <name type="scientific">Mycena alexandri</name>
    <dbReference type="NCBI Taxonomy" id="1745969"/>
    <lineage>
        <taxon>Eukaryota</taxon>
        <taxon>Fungi</taxon>
        <taxon>Dikarya</taxon>
        <taxon>Basidiomycota</taxon>
        <taxon>Agaricomycotina</taxon>
        <taxon>Agaricomycetes</taxon>
        <taxon>Agaricomycetidae</taxon>
        <taxon>Agaricales</taxon>
        <taxon>Marasmiineae</taxon>
        <taxon>Mycenaceae</taxon>
        <taxon>Mycena</taxon>
    </lineage>
</organism>